<proteinExistence type="predicted"/>
<dbReference type="AlphaFoldDB" id="A0A0E9PHV9"/>
<sequence>MIFRVYVCCTVDRFGSLRRVSACATYLTLSEGVRASSNIHKGRSSTTGREYNRTDLFKNNLFLEGCHGITVF</sequence>
<protein>
    <submittedName>
        <fullName evidence="1">Uncharacterized protein</fullName>
    </submittedName>
</protein>
<name>A0A0E9PHV9_ANGAN</name>
<reference evidence="1" key="2">
    <citation type="journal article" date="2015" name="Fish Shellfish Immunol.">
        <title>Early steps in the European eel (Anguilla anguilla)-Vibrio vulnificus interaction in the gills: Role of the RtxA13 toxin.</title>
        <authorList>
            <person name="Callol A."/>
            <person name="Pajuelo D."/>
            <person name="Ebbesson L."/>
            <person name="Teles M."/>
            <person name="MacKenzie S."/>
            <person name="Amaro C."/>
        </authorList>
    </citation>
    <scope>NUCLEOTIDE SEQUENCE</scope>
</reference>
<reference evidence="1" key="1">
    <citation type="submission" date="2014-11" db="EMBL/GenBank/DDBJ databases">
        <authorList>
            <person name="Amaro Gonzalez C."/>
        </authorList>
    </citation>
    <scope>NUCLEOTIDE SEQUENCE</scope>
</reference>
<dbReference type="EMBL" id="GBXM01104371">
    <property type="protein sequence ID" value="JAH04206.1"/>
    <property type="molecule type" value="Transcribed_RNA"/>
</dbReference>
<organism evidence="1">
    <name type="scientific">Anguilla anguilla</name>
    <name type="common">European freshwater eel</name>
    <name type="synonym">Muraena anguilla</name>
    <dbReference type="NCBI Taxonomy" id="7936"/>
    <lineage>
        <taxon>Eukaryota</taxon>
        <taxon>Metazoa</taxon>
        <taxon>Chordata</taxon>
        <taxon>Craniata</taxon>
        <taxon>Vertebrata</taxon>
        <taxon>Euteleostomi</taxon>
        <taxon>Actinopterygii</taxon>
        <taxon>Neopterygii</taxon>
        <taxon>Teleostei</taxon>
        <taxon>Anguilliformes</taxon>
        <taxon>Anguillidae</taxon>
        <taxon>Anguilla</taxon>
    </lineage>
</organism>
<evidence type="ECO:0000313" key="1">
    <source>
        <dbReference type="EMBL" id="JAH04206.1"/>
    </source>
</evidence>
<accession>A0A0E9PHV9</accession>